<sequence>MSSSPRTGLKTLCDLHEPLGALAARYALAARFVLVGVEVAGLIQTEPTLATIPCLRRLLGHPAEVLENALGLAILRVARQVRSLAVDHSRSRKTT</sequence>
<name>F5XT15_MICPN</name>
<organism evidence="1 2">
    <name type="scientific">Microlunatus phosphovorus (strain ATCC 700054 / DSM 10555 / JCM 9379 / NBRC 101784 / NCIMB 13414 / VKM Ac-1990 / NM-1)</name>
    <dbReference type="NCBI Taxonomy" id="1032480"/>
    <lineage>
        <taxon>Bacteria</taxon>
        <taxon>Bacillati</taxon>
        <taxon>Actinomycetota</taxon>
        <taxon>Actinomycetes</taxon>
        <taxon>Propionibacteriales</taxon>
        <taxon>Propionibacteriaceae</taxon>
        <taxon>Microlunatus</taxon>
    </lineage>
</organism>
<dbReference type="HOGENOM" id="CLU_2369696_0_0_11"/>
<dbReference type="EMBL" id="AP012204">
    <property type="protein sequence ID" value="BAK34887.1"/>
    <property type="molecule type" value="Genomic_DNA"/>
</dbReference>
<protein>
    <submittedName>
        <fullName evidence="1">Uncharacterized protein</fullName>
    </submittedName>
</protein>
<dbReference type="AlphaFoldDB" id="F5XT15"/>
<proteinExistence type="predicted"/>
<accession>F5XT15</accession>
<keyword evidence="2" id="KW-1185">Reference proteome</keyword>
<dbReference type="Proteomes" id="UP000007947">
    <property type="component" value="Chromosome"/>
</dbReference>
<gene>
    <name evidence="1" type="ordered locus">MLP_18730</name>
</gene>
<evidence type="ECO:0000313" key="1">
    <source>
        <dbReference type="EMBL" id="BAK34887.1"/>
    </source>
</evidence>
<reference evidence="1 2" key="1">
    <citation type="submission" date="2011-05" db="EMBL/GenBank/DDBJ databases">
        <title>Whole genome sequence of Microlunatus phosphovorus NM-1.</title>
        <authorList>
            <person name="Hosoyama A."/>
            <person name="Sasaki K."/>
            <person name="Harada T."/>
            <person name="Igarashi R."/>
            <person name="Kawakoshi A."/>
            <person name="Sasagawa M."/>
            <person name="Fukada J."/>
            <person name="Nakamura S."/>
            <person name="Katano Y."/>
            <person name="Hanada S."/>
            <person name="Kamagata Y."/>
            <person name="Nakamura N."/>
            <person name="Yamazaki S."/>
            <person name="Fujita N."/>
        </authorList>
    </citation>
    <scope>NUCLEOTIDE SEQUENCE [LARGE SCALE GENOMIC DNA]</scope>
    <source>
        <strain evidence="2">ATCC 700054 / DSM 10555 / JCM 9379 / NBRC 101784 / NCIMB 13414 / VKM Ac-1990 / NM-1</strain>
    </source>
</reference>
<evidence type="ECO:0000313" key="2">
    <source>
        <dbReference type="Proteomes" id="UP000007947"/>
    </source>
</evidence>
<dbReference type="KEGG" id="mph:MLP_18730"/>